<gene>
    <name evidence="1" type="ORF">VTK73DRAFT_8303</name>
</gene>
<reference evidence="1 2" key="1">
    <citation type="journal article" date="2024" name="Commun. Biol.">
        <title>Comparative genomic analysis of thermophilic fungi reveals convergent evolutionary adaptations and gene losses.</title>
        <authorList>
            <person name="Steindorff A.S."/>
            <person name="Aguilar-Pontes M.V."/>
            <person name="Robinson A.J."/>
            <person name="Andreopoulos B."/>
            <person name="LaButti K."/>
            <person name="Kuo A."/>
            <person name="Mondo S."/>
            <person name="Riley R."/>
            <person name="Otillar R."/>
            <person name="Haridas S."/>
            <person name="Lipzen A."/>
            <person name="Grimwood J."/>
            <person name="Schmutz J."/>
            <person name="Clum A."/>
            <person name="Reid I.D."/>
            <person name="Moisan M.C."/>
            <person name="Butler G."/>
            <person name="Nguyen T.T.M."/>
            <person name="Dewar K."/>
            <person name="Conant G."/>
            <person name="Drula E."/>
            <person name="Henrissat B."/>
            <person name="Hansel C."/>
            <person name="Singer S."/>
            <person name="Hutchinson M.I."/>
            <person name="de Vries R.P."/>
            <person name="Natvig D.O."/>
            <person name="Powell A.J."/>
            <person name="Tsang A."/>
            <person name="Grigoriev I.V."/>
        </authorList>
    </citation>
    <scope>NUCLEOTIDE SEQUENCE [LARGE SCALE GENOMIC DNA]</scope>
    <source>
        <strain evidence="1 2">ATCC 24622</strain>
    </source>
</reference>
<comment type="caution">
    <text evidence="1">The sequence shown here is derived from an EMBL/GenBank/DDBJ whole genome shotgun (WGS) entry which is preliminary data.</text>
</comment>
<protein>
    <submittedName>
        <fullName evidence="1">Uncharacterized protein</fullName>
    </submittedName>
</protein>
<proteinExistence type="predicted"/>
<evidence type="ECO:0000313" key="2">
    <source>
        <dbReference type="Proteomes" id="UP001586593"/>
    </source>
</evidence>
<dbReference type="Proteomes" id="UP001586593">
    <property type="component" value="Unassembled WGS sequence"/>
</dbReference>
<accession>A0ABR3W963</accession>
<organism evidence="1 2">
    <name type="scientific">Phialemonium thermophilum</name>
    <dbReference type="NCBI Taxonomy" id="223376"/>
    <lineage>
        <taxon>Eukaryota</taxon>
        <taxon>Fungi</taxon>
        <taxon>Dikarya</taxon>
        <taxon>Ascomycota</taxon>
        <taxon>Pezizomycotina</taxon>
        <taxon>Sordariomycetes</taxon>
        <taxon>Sordariomycetidae</taxon>
        <taxon>Cephalothecales</taxon>
        <taxon>Cephalothecaceae</taxon>
        <taxon>Phialemonium</taxon>
    </lineage>
</organism>
<keyword evidence="2" id="KW-1185">Reference proteome</keyword>
<sequence length="139" mass="15511">MFLENVMTKISSRHCNTGPAYNILDPKDRILGGPDQWSPVRPQPNPHLKTWNSQAFLVGSSTTRASPCRSNGVAQSPFACISLYASRMMDSSTLLSNVIWYPVCFLRDGCSPQYLHNSRFSLHTAAYCPCCLCTMNLFV</sequence>
<name>A0ABR3W963_9PEZI</name>
<evidence type="ECO:0000313" key="1">
    <source>
        <dbReference type="EMBL" id="KAL1856355.1"/>
    </source>
</evidence>
<dbReference type="EMBL" id="JAZHXJ010000597">
    <property type="protein sequence ID" value="KAL1856355.1"/>
    <property type="molecule type" value="Genomic_DNA"/>
</dbReference>